<dbReference type="STRING" id="13333.W1NQT3"/>
<dbReference type="OMA" id="VEINICH"/>
<gene>
    <name evidence="7" type="ORF">AMTR_s00118p00128710</name>
</gene>
<evidence type="ECO:0000256" key="1">
    <source>
        <dbReference type="ARBA" id="ARBA00004141"/>
    </source>
</evidence>
<organism evidence="7 8">
    <name type="scientific">Amborella trichopoda</name>
    <dbReference type="NCBI Taxonomy" id="13333"/>
    <lineage>
        <taxon>Eukaryota</taxon>
        <taxon>Viridiplantae</taxon>
        <taxon>Streptophyta</taxon>
        <taxon>Embryophyta</taxon>
        <taxon>Tracheophyta</taxon>
        <taxon>Spermatophyta</taxon>
        <taxon>Magnoliopsida</taxon>
        <taxon>Amborellales</taxon>
        <taxon>Amborellaceae</taxon>
        <taxon>Amborella</taxon>
    </lineage>
</organism>
<dbReference type="InterPro" id="IPR036259">
    <property type="entry name" value="MFS_trans_sf"/>
</dbReference>
<dbReference type="PANTHER" id="PTHR11654">
    <property type="entry name" value="OLIGOPEPTIDE TRANSPORTER-RELATED"/>
    <property type="match status" value="1"/>
</dbReference>
<evidence type="ECO:0000313" key="8">
    <source>
        <dbReference type="Proteomes" id="UP000017836"/>
    </source>
</evidence>
<comment type="subcellular location">
    <subcellularLocation>
        <location evidence="1">Membrane</location>
        <topology evidence="1">Multi-pass membrane protein</topology>
    </subcellularLocation>
</comment>
<feature type="transmembrane region" description="Helical" evidence="6">
    <location>
        <begin position="64"/>
        <end position="84"/>
    </location>
</feature>
<evidence type="ECO:0000256" key="4">
    <source>
        <dbReference type="ARBA" id="ARBA00022989"/>
    </source>
</evidence>
<feature type="transmembrane region" description="Helical" evidence="6">
    <location>
        <begin position="187"/>
        <end position="208"/>
    </location>
</feature>
<feature type="transmembrane region" description="Helical" evidence="6">
    <location>
        <begin position="231"/>
        <end position="251"/>
    </location>
</feature>
<comment type="similarity">
    <text evidence="2">Belongs to the major facilitator superfamily. Proton-dependent oligopeptide transporter (POT/PTR) (TC 2.A.17) family.</text>
</comment>
<dbReference type="GO" id="GO:0016020">
    <property type="term" value="C:membrane"/>
    <property type="evidence" value="ECO:0007669"/>
    <property type="project" value="UniProtKB-SubCell"/>
</dbReference>
<feature type="transmembrane region" description="Helical" evidence="6">
    <location>
        <begin position="104"/>
        <end position="124"/>
    </location>
</feature>
<dbReference type="InterPro" id="IPR000109">
    <property type="entry name" value="POT_fam"/>
</dbReference>
<evidence type="ECO:0000256" key="5">
    <source>
        <dbReference type="ARBA" id="ARBA00023136"/>
    </source>
</evidence>
<dbReference type="SUPFAM" id="SSF103473">
    <property type="entry name" value="MFS general substrate transporter"/>
    <property type="match status" value="1"/>
</dbReference>
<protein>
    <recommendedName>
        <fullName evidence="9">Major facilitator superfamily (MFS) profile domain-containing protein</fullName>
    </recommendedName>
</protein>
<feature type="transmembrane region" description="Helical" evidence="6">
    <location>
        <begin position="159"/>
        <end position="175"/>
    </location>
</feature>
<dbReference type="eggNOG" id="KOG1237">
    <property type="taxonomic scope" value="Eukaryota"/>
</dbReference>
<keyword evidence="3 6" id="KW-0812">Transmembrane</keyword>
<dbReference type="Proteomes" id="UP000017836">
    <property type="component" value="Unassembled WGS sequence"/>
</dbReference>
<evidence type="ECO:0000256" key="6">
    <source>
        <dbReference type="SAM" id="Phobius"/>
    </source>
</evidence>
<evidence type="ECO:0000256" key="3">
    <source>
        <dbReference type="ARBA" id="ARBA00022692"/>
    </source>
</evidence>
<dbReference type="Pfam" id="PF00854">
    <property type="entry name" value="PTR2"/>
    <property type="match status" value="1"/>
</dbReference>
<reference evidence="8" key="1">
    <citation type="journal article" date="2013" name="Science">
        <title>The Amborella genome and the evolution of flowering plants.</title>
        <authorList>
            <consortium name="Amborella Genome Project"/>
        </authorList>
    </citation>
    <scope>NUCLEOTIDE SEQUENCE [LARGE SCALE GENOMIC DNA]</scope>
</reference>
<dbReference type="GO" id="GO:0022857">
    <property type="term" value="F:transmembrane transporter activity"/>
    <property type="evidence" value="ECO:0007669"/>
    <property type="project" value="InterPro"/>
</dbReference>
<dbReference type="Gramene" id="ERM97848">
    <property type="protein sequence ID" value="ERM97848"/>
    <property type="gene ID" value="AMTR_s00118p00128710"/>
</dbReference>
<dbReference type="EMBL" id="KI395787">
    <property type="protein sequence ID" value="ERM97848.1"/>
    <property type="molecule type" value="Genomic_DNA"/>
</dbReference>
<keyword evidence="8" id="KW-1185">Reference proteome</keyword>
<evidence type="ECO:0008006" key="9">
    <source>
        <dbReference type="Google" id="ProtNLM"/>
    </source>
</evidence>
<name>W1NQT3_AMBTC</name>
<evidence type="ECO:0000313" key="7">
    <source>
        <dbReference type="EMBL" id="ERM97848.1"/>
    </source>
</evidence>
<accession>W1NQT3</accession>
<dbReference type="AlphaFoldDB" id="W1NQT3"/>
<keyword evidence="5 6" id="KW-0472">Membrane</keyword>
<proteinExistence type="inferred from homology"/>
<evidence type="ECO:0000256" key="2">
    <source>
        <dbReference type="ARBA" id="ARBA00005982"/>
    </source>
</evidence>
<dbReference type="Gene3D" id="1.20.1250.20">
    <property type="entry name" value="MFS general substrate transporter like domains"/>
    <property type="match status" value="1"/>
</dbReference>
<sequence length="263" mass="29355">MPNRWRVCTVTQVEEVKLLLRLVPIWTCCLLYAVVFAQPLTFFTKQGTMMDRRVGSRGFEIPPAAMQTFTSISSVSFVPIYDLVIVPIARKLSSKDSGKGITMLQRIGIGISLSILTMVVAALVESKRLEIARELGLIDVPGAVVPMSCLWLIPQYMLFGVSEVFTIVGLQEFFYDQMPDALRSLGAALYLSVIGIGSLLSSILISLIERASIAGGESWFSDNLNRAHLDYFYWLLALLTTFSLCLFVFFANHHIYKRVNPSI</sequence>
<feature type="transmembrane region" description="Helical" evidence="6">
    <location>
        <begin position="23"/>
        <end position="43"/>
    </location>
</feature>
<dbReference type="HOGENOM" id="CLU_009313_1_0_1"/>
<keyword evidence="4 6" id="KW-1133">Transmembrane helix</keyword>